<dbReference type="EMBL" id="JAXBLV010000013">
    <property type="protein sequence ID" value="MDY3558125.1"/>
    <property type="molecule type" value="Genomic_DNA"/>
</dbReference>
<dbReference type="Proteomes" id="UP001272242">
    <property type="component" value="Unassembled WGS sequence"/>
</dbReference>
<name>A0ABU5ESJ8_9BACT</name>
<dbReference type="RefSeq" id="WP_320685094.1">
    <property type="nucleotide sequence ID" value="NZ_JAXBLV010000013.1"/>
</dbReference>
<evidence type="ECO:0000313" key="2">
    <source>
        <dbReference type="Proteomes" id="UP001272242"/>
    </source>
</evidence>
<protein>
    <recommendedName>
        <fullName evidence="3">Phage tail tape measure protein</fullName>
    </recommendedName>
</protein>
<accession>A0ABU5ESJ8</accession>
<evidence type="ECO:0008006" key="3">
    <source>
        <dbReference type="Google" id="ProtNLM"/>
    </source>
</evidence>
<evidence type="ECO:0000313" key="1">
    <source>
        <dbReference type="EMBL" id="MDY3558125.1"/>
    </source>
</evidence>
<reference evidence="2" key="1">
    <citation type="journal article" date="2023" name="Mar. Drugs">
        <title>Gemmata algarum, a Novel Planctomycete Isolated from an Algal Mat, Displays Antimicrobial Activity.</title>
        <authorList>
            <person name="Kumar G."/>
            <person name="Kallscheuer N."/>
            <person name="Kashif M."/>
            <person name="Ahamad S."/>
            <person name="Jagadeeshwari U."/>
            <person name="Pannikurungottu S."/>
            <person name="Haufschild T."/>
            <person name="Kabuu M."/>
            <person name="Sasikala C."/>
            <person name="Jogler C."/>
            <person name="Ramana C."/>
        </authorList>
    </citation>
    <scope>NUCLEOTIDE SEQUENCE [LARGE SCALE GENOMIC DNA]</scope>
    <source>
        <strain evidence="2">JC673</strain>
    </source>
</reference>
<keyword evidence="2" id="KW-1185">Reference proteome</keyword>
<organism evidence="1 2">
    <name type="scientific">Gemmata algarum</name>
    <dbReference type="NCBI Taxonomy" id="2975278"/>
    <lineage>
        <taxon>Bacteria</taxon>
        <taxon>Pseudomonadati</taxon>
        <taxon>Planctomycetota</taxon>
        <taxon>Planctomycetia</taxon>
        <taxon>Gemmatales</taxon>
        <taxon>Gemmataceae</taxon>
        <taxon>Gemmata</taxon>
    </lineage>
</organism>
<sequence>MSQTSIGRAALVLTTNGSGLRSGLDKEGQGIKKWADDTGKTVGAKLKDVGAPKGATGGLGLAASLGAVAAPAAAAAAAIATVKSAADTLQDLGRQGDLATALGVSAQQFTGLAGVFNRFGIDAQGTSDVLTDVADWIQDAAVNGGELAETFGFLGVNAKELNGLRPDQQFLALADAFQKIDPTLAAGLAARLGGDFQKLLPVLRQGSGAIQSMGADFAVSARDMESARVANQALTQAGTALGQAWRAISVALAPVITLIGKGISAAVGLARPALQAYASYSQWVFGIASRVWNGITDIISRVWDRIMARAQPVFDWLTSAWESVQEVAGWVWEGILSIVVPVVEQVVSAVEQAIDAVASWTAELLAFTGNWPTAREVVIAAFRGIGTAAAYAWDVIRAGNGIMATVAGGIVEALGSVVVAFRDVIADMIRMAKSLPKALAFTSPVLAGLRQLDENAVGDYGAKIQEAGKQLKEWGAAAVADFGGSAQQFNTWLDRMVARQKTATAEVKKEQAKVVAAATNQLAGPALIKGTSAEVSARLKYEFGGKGTPEKQLAETQKQTGVLGQILGAAQSIAGKPAGVELVPM</sequence>
<comment type="caution">
    <text evidence="1">The sequence shown here is derived from an EMBL/GenBank/DDBJ whole genome shotgun (WGS) entry which is preliminary data.</text>
</comment>
<proteinExistence type="predicted"/>
<gene>
    <name evidence="1" type="ORF">R5W23_000846</name>
</gene>